<evidence type="ECO:0000256" key="4">
    <source>
        <dbReference type="ARBA" id="ARBA00022670"/>
    </source>
</evidence>
<feature type="domain" description="Peptidase M13 C-terminal" evidence="10">
    <location>
        <begin position="539"/>
        <end position="742"/>
    </location>
</feature>
<evidence type="ECO:0000256" key="3">
    <source>
        <dbReference type="ARBA" id="ARBA00007357"/>
    </source>
</evidence>
<proteinExistence type="inferred from homology"/>
<accession>A0A2H8TS83</accession>
<dbReference type="InterPro" id="IPR008753">
    <property type="entry name" value="Peptidase_M13_N"/>
</dbReference>
<comment type="cofactor">
    <cofactor evidence="1">
        <name>Zn(2+)</name>
        <dbReference type="ChEBI" id="CHEBI:29105"/>
    </cofactor>
</comment>
<dbReference type="Pfam" id="PF01431">
    <property type="entry name" value="Peptidase_M13"/>
    <property type="match status" value="1"/>
</dbReference>
<dbReference type="PANTHER" id="PTHR11733">
    <property type="entry name" value="ZINC METALLOPROTEASE FAMILY M13 NEPRILYSIN-RELATED"/>
    <property type="match status" value="1"/>
</dbReference>
<dbReference type="EMBL" id="GFXV01005024">
    <property type="protein sequence ID" value="MBW16829.1"/>
    <property type="molecule type" value="Transcribed_RNA"/>
</dbReference>
<organism evidence="12">
    <name type="scientific">Melanaphis sacchari</name>
    <dbReference type="NCBI Taxonomy" id="742174"/>
    <lineage>
        <taxon>Eukaryota</taxon>
        <taxon>Metazoa</taxon>
        <taxon>Ecdysozoa</taxon>
        <taxon>Arthropoda</taxon>
        <taxon>Hexapoda</taxon>
        <taxon>Insecta</taxon>
        <taxon>Pterygota</taxon>
        <taxon>Neoptera</taxon>
        <taxon>Paraneoptera</taxon>
        <taxon>Hemiptera</taxon>
        <taxon>Sternorrhyncha</taxon>
        <taxon>Aphidomorpha</taxon>
        <taxon>Aphidoidea</taxon>
        <taxon>Aphididae</taxon>
        <taxon>Aphidini</taxon>
        <taxon>Melanaphis</taxon>
    </lineage>
</organism>
<keyword evidence="9" id="KW-1133">Transmembrane helix</keyword>
<dbReference type="GO" id="GO:0046872">
    <property type="term" value="F:metal ion binding"/>
    <property type="evidence" value="ECO:0007669"/>
    <property type="project" value="UniProtKB-KW"/>
</dbReference>
<keyword evidence="9" id="KW-0472">Membrane</keyword>
<evidence type="ECO:0000256" key="2">
    <source>
        <dbReference type="ARBA" id="ARBA00004401"/>
    </source>
</evidence>
<feature type="domain" description="Peptidase M13 N-terminal" evidence="11">
    <location>
        <begin position="57"/>
        <end position="477"/>
    </location>
</feature>
<dbReference type="GO" id="GO:0016485">
    <property type="term" value="P:protein processing"/>
    <property type="evidence" value="ECO:0007669"/>
    <property type="project" value="TreeGrafter"/>
</dbReference>
<sequence length="744" mass="86701">MHLFDRKFQDLWRGRTVLEKWIIFFATVLCCVFLMLTIMKIKGTSSIRRSIDVAAEPCDNFYEFACGKYYRRMDFDKYDNWFMDKTTKISEEITDILEKKDSKGDLQSVKQGRRLYKACLNTDKLNTLQYDTVFKFLNKVGIPKNIPGLMISYYNEPKFNVAKSLALIQRYLGMDIIMQIIMDVNPKTNLSVISVGPVSSYVSTLPEPLYDFHRPTKIGRKQPFDIHEISKDDGFNKRLAIAKVQYMIKIILYLFPEEDFNNDLMAEFCLNIFSFELDLLKKDVDYEKKGEEFTTYGLRNYMYSGVPDPSIETLFDWQTYISYITTGTNVKWSMSDIILVRNPEYFLELREKLLNASEEKIQQLLWWKVVEALVTHTTTQMVELKEEFMQTILPSAKRSTRKEFCTSVVKSTLKLPLAYEFYVRHDLKETTEEIFEMIKQLQDVFKDMISESEWMDEDTKSRILFKLDSIRIGVGYPEIFQTPELVDKKYDYVKTLENEYLQSLLNIRETEINLLLSELGKPVKFSLSKQFIMDPLEVNAFYTRLDNSINIPAGILQLPFYNKGVDVVNYGAIGAIIGHEITHGFDIEGKNYDSYGQKISQWSSNAEREYLRRAMCFVDQYNQFELTPSTRLNGTLTLGENMADNVGLKQSWKAYKLNKIGEGVHLPGLAEYSNDQLFFLSYANVWCRKPFDENEEQIQDFIADDHSPNTTRVIGSSRNSPEFAEAWKCPAGSRMNPSKKCSMW</sequence>
<comment type="subcellular location">
    <subcellularLocation>
        <location evidence="2">Cell membrane</location>
        <topology evidence="2">Single-pass type II membrane protein</topology>
    </subcellularLocation>
</comment>
<keyword evidence="4" id="KW-0645">Protease</keyword>
<dbReference type="PROSITE" id="PS51885">
    <property type="entry name" value="NEPRILYSIN"/>
    <property type="match status" value="1"/>
</dbReference>
<comment type="similarity">
    <text evidence="3">Belongs to the peptidase M13 family.</text>
</comment>
<evidence type="ECO:0000256" key="9">
    <source>
        <dbReference type="SAM" id="Phobius"/>
    </source>
</evidence>
<keyword evidence="8" id="KW-0482">Metalloprotease</keyword>
<dbReference type="Pfam" id="PF05649">
    <property type="entry name" value="Peptidase_M13_N"/>
    <property type="match status" value="1"/>
</dbReference>
<dbReference type="InterPro" id="IPR024079">
    <property type="entry name" value="MetalloPept_cat_dom_sf"/>
</dbReference>
<keyword evidence="5" id="KW-0479">Metal-binding</keyword>
<dbReference type="AlphaFoldDB" id="A0A2H8TS83"/>
<dbReference type="CDD" id="cd08662">
    <property type="entry name" value="M13"/>
    <property type="match status" value="1"/>
</dbReference>
<evidence type="ECO:0000256" key="8">
    <source>
        <dbReference type="ARBA" id="ARBA00023049"/>
    </source>
</evidence>
<dbReference type="InterPro" id="IPR042089">
    <property type="entry name" value="Peptidase_M13_dom_2"/>
</dbReference>
<dbReference type="GO" id="GO:0005886">
    <property type="term" value="C:plasma membrane"/>
    <property type="evidence" value="ECO:0007669"/>
    <property type="project" value="UniProtKB-SubCell"/>
</dbReference>
<evidence type="ECO:0000256" key="1">
    <source>
        <dbReference type="ARBA" id="ARBA00001947"/>
    </source>
</evidence>
<evidence type="ECO:0000313" key="12">
    <source>
        <dbReference type="EMBL" id="MBW16829.1"/>
    </source>
</evidence>
<name>A0A2H8TS83_9HEMI</name>
<dbReference type="PRINTS" id="PR00786">
    <property type="entry name" value="NEPRILYSIN"/>
</dbReference>
<dbReference type="SUPFAM" id="SSF55486">
    <property type="entry name" value="Metalloproteases ('zincins'), catalytic domain"/>
    <property type="match status" value="1"/>
</dbReference>
<dbReference type="OrthoDB" id="6475849at2759"/>
<dbReference type="GO" id="GO:0004222">
    <property type="term" value="F:metalloendopeptidase activity"/>
    <property type="evidence" value="ECO:0007669"/>
    <property type="project" value="InterPro"/>
</dbReference>
<dbReference type="InterPro" id="IPR018497">
    <property type="entry name" value="Peptidase_M13_C"/>
</dbReference>
<gene>
    <name evidence="12" type="primary">nep-2_6</name>
</gene>
<dbReference type="Gene3D" id="1.10.1380.10">
    <property type="entry name" value="Neutral endopeptidase , domain2"/>
    <property type="match status" value="1"/>
</dbReference>
<keyword evidence="6" id="KW-0378">Hydrolase</keyword>
<evidence type="ECO:0000259" key="10">
    <source>
        <dbReference type="Pfam" id="PF01431"/>
    </source>
</evidence>
<dbReference type="PANTHER" id="PTHR11733:SF167">
    <property type="entry name" value="FI17812P1-RELATED"/>
    <property type="match status" value="1"/>
</dbReference>
<evidence type="ECO:0000256" key="5">
    <source>
        <dbReference type="ARBA" id="ARBA00022723"/>
    </source>
</evidence>
<evidence type="ECO:0000256" key="6">
    <source>
        <dbReference type="ARBA" id="ARBA00022801"/>
    </source>
</evidence>
<evidence type="ECO:0000256" key="7">
    <source>
        <dbReference type="ARBA" id="ARBA00022833"/>
    </source>
</evidence>
<dbReference type="Gene3D" id="3.40.390.10">
    <property type="entry name" value="Collagenase (Catalytic Domain)"/>
    <property type="match status" value="1"/>
</dbReference>
<protein>
    <submittedName>
        <fullName evidence="12">Neprilysin-2</fullName>
    </submittedName>
</protein>
<keyword evidence="7" id="KW-0862">Zinc</keyword>
<feature type="transmembrane region" description="Helical" evidence="9">
    <location>
        <begin position="21"/>
        <end position="39"/>
    </location>
</feature>
<keyword evidence="9" id="KW-0812">Transmembrane</keyword>
<evidence type="ECO:0000259" key="11">
    <source>
        <dbReference type="Pfam" id="PF05649"/>
    </source>
</evidence>
<dbReference type="InterPro" id="IPR000718">
    <property type="entry name" value="Peptidase_M13"/>
</dbReference>
<reference evidence="12" key="1">
    <citation type="submission" date="2017-10" db="EMBL/GenBank/DDBJ databases">
        <title>Transcriptome Assembly of Sugarcane Aphid Adults.</title>
        <authorList>
            <person name="Scully E.D."/>
            <person name="Palmer N.A."/>
            <person name="Geib S.M."/>
            <person name="Sarath G."/>
            <person name="Sattler S.E."/>
        </authorList>
    </citation>
    <scope>NUCLEOTIDE SEQUENCE</scope>
    <source>
        <tissue evidence="12">Whole body</tissue>
    </source>
</reference>